<sequence>MSKDGDSASTPLALPDASTASSPQSAQLDVHTSNTIKFDTLGPIVVNSDGTLSRVPNWQEMTDLEKERTIRVLSKRNQQRMAHLRGDGAPGK</sequence>
<evidence type="ECO:0000256" key="1">
    <source>
        <dbReference type="SAM" id="MobiDB-lite"/>
    </source>
</evidence>
<feature type="region of interest" description="Disordered" evidence="1">
    <location>
        <begin position="1"/>
        <end position="28"/>
    </location>
</feature>
<dbReference type="OrthoDB" id="4590138at2759"/>
<dbReference type="OMA" id="WAGMTEH"/>
<dbReference type="Proteomes" id="UP000186303">
    <property type="component" value="Chromosome 4"/>
</dbReference>
<name>A0A1M8A7D8_MALS4</name>
<accession>A0A1M8A7D8</accession>
<keyword evidence="3" id="KW-1185">Reference proteome</keyword>
<evidence type="ECO:0000313" key="2">
    <source>
        <dbReference type="EMBL" id="SHO78309.1"/>
    </source>
</evidence>
<dbReference type="AlphaFoldDB" id="A0A1M8A7D8"/>
<protein>
    <submittedName>
        <fullName evidence="2">Uncharacterized protein</fullName>
    </submittedName>
</protein>
<dbReference type="PANTHER" id="PTHR39474:SF1">
    <property type="entry name" value="FUNGAL SPECIFIC TRANSCRIPTION FACTOR"/>
    <property type="match status" value="1"/>
</dbReference>
<evidence type="ECO:0000313" key="3">
    <source>
        <dbReference type="Proteomes" id="UP000186303"/>
    </source>
</evidence>
<organism evidence="2 3">
    <name type="scientific">Malassezia sympodialis (strain ATCC 42132)</name>
    <name type="common">Atopic eczema-associated yeast</name>
    <dbReference type="NCBI Taxonomy" id="1230383"/>
    <lineage>
        <taxon>Eukaryota</taxon>
        <taxon>Fungi</taxon>
        <taxon>Dikarya</taxon>
        <taxon>Basidiomycota</taxon>
        <taxon>Ustilaginomycotina</taxon>
        <taxon>Malasseziomycetes</taxon>
        <taxon>Malasseziales</taxon>
        <taxon>Malasseziaceae</taxon>
        <taxon>Malassezia</taxon>
    </lineage>
</organism>
<dbReference type="STRING" id="1230383.A0A1M8A7D8"/>
<proteinExistence type="predicted"/>
<gene>
    <name evidence="2" type="ORF">MSYG_2651</name>
</gene>
<dbReference type="VEuPathDB" id="FungiDB:MSYG_2651"/>
<dbReference type="EMBL" id="LT671824">
    <property type="protein sequence ID" value="SHO78309.1"/>
    <property type="molecule type" value="Genomic_DNA"/>
</dbReference>
<reference evidence="3" key="1">
    <citation type="journal article" date="2017" name="Nucleic Acids Res.">
        <title>Proteogenomics produces comprehensive and highly accurate protein-coding gene annotation in a complete genome assembly of Malassezia sympodialis.</title>
        <authorList>
            <person name="Zhu Y."/>
            <person name="Engstroem P.G."/>
            <person name="Tellgren-Roth C."/>
            <person name="Baudo C.D."/>
            <person name="Kennell J.C."/>
            <person name="Sun S."/>
            <person name="Billmyre R.B."/>
            <person name="Schroeder M.S."/>
            <person name="Andersson A."/>
            <person name="Holm T."/>
            <person name="Sigurgeirsson B."/>
            <person name="Wu G."/>
            <person name="Sankaranarayanan S.R."/>
            <person name="Siddharthan R."/>
            <person name="Sanyal K."/>
            <person name="Lundeberg J."/>
            <person name="Nystedt B."/>
            <person name="Boekhout T."/>
            <person name="Dawson T.L. Jr."/>
            <person name="Heitman J."/>
            <person name="Scheynius A."/>
            <person name="Lehtioe J."/>
        </authorList>
    </citation>
    <scope>NUCLEOTIDE SEQUENCE [LARGE SCALE GENOMIC DNA]</scope>
    <source>
        <strain evidence="3">ATCC 42132</strain>
    </source>
</reference>
<dbReference type="PANTHER" id="PTHR39474">
    <property type="entry name" value="UNNAMED PRODUCT"/>
    <property type="match status" value="1"/>
</dbReference>
<feature type="compositionally biased region" description="Polar residues" evidence="1">
    <location>
        <begin position="18"/>
        <end position="28"/>
    </location>
</feature>